<feature type="region of interest" description="Disordered" evidence="1">
    <location>
        <begin position="1"/>
        <end position="31"/>
    </location>
</feature>
<dbReference type="Proteomes" id="UP000199251">
    <property type="component" value="Unassembled WGS sequence"/>
</dbReference>
<dbReference type="AlphaFoldDB" id="A0A0E4CMV4"/>
<gene>
    <name evidence="2" type="primary">espH_4</name>
    <name evidence="2" type="ORF">BN1232_02172</name>
</gene>
<dbReference type="OrthoDB" id="4641051at2"/>
<protein>
    <submittedName>
        <fullName evidence="2">ESX-1 secretion-associated protein EspH</fullName>
    </submittedName>
</protein>
<evidence type="ECO:0000313" key="2">
    <source>
        <dbReference type="EMBL" id="CQD11617.1"/>
    </source>
</evidence>
<sequence length="198" mass="20403">MAQDPGKNEDGGDDLFAAMDFSAGEPADTGTDASAALDFSAATADVGAESASEAVDMSPVYAPATPEEATTVLEAIDSVTHAPEEAEDVIALFTVTNPPGTVSVSALGDGAIERVALSADVTRLTESQLAEEILVIAHLAAQKGQAAQHEFLFETMCELGAGDPDAVSDLLEKGMELASPQRATETQARVFATRYNNG</sequence>
<reference evidence="2 3" key="1">
    <citation type="submission" date="2015-03" db="EMBL/GenBank/DDBJ databases">
        <authorList>
            <person name="Urmite Genomes"/>
        </authorList>
    </citation>
    <scope>NUCLEOTIDE SEQUENCE [LARGE SCALE GENOMIC DNA]</scope>
    <source>
        <strain evidence="2 3">CSUR P1491</strain>
    </source>
</reference>
<name>A0A0E4CMV4_MYCLN</name>
<proteinExistence type="predicted"/>
<feature type="compositionally biased region" description="Basic and acidic residues" evidence="1">
    <location>
        <begin position="1"/>
        <end position="10"/>
    </location>
</feature>
<evidence type="ECO:0000256" key="1">
    <source>
        <dbReference type="SAM" id="MobiDB-lite"/>
    </source>
</evidence>
<organism evidence="2 3">
    <name type="scientific">Mycobacterium lentiflavum</name>
    <dbReference type="NCBI Taxonomy" id="141349"/>
    <lineage>
        <taxon>Bacteria</taxon>
        <taxon>Bacillati</taxon>
        <taxon>Actinomycetota</taxon>
        <taxon>Actinomycetes</taxon>
        <taxon>Mycobacteriales</taxon>
        <taxon>Mycobacteriaceae</taxon>
        <taxon>Mycobacterium</taxon>
        <taxon>Mycobacterium simiae complex</taxon>
    </lineage>
</organism>
<evidence type="ECO:0000313" key="3">
    <source>
        <dbReference type="Proteomes" id="UP000199251"/>
    </source>
</evidence>
<dbReference type="STRING" id="141349.BN1232_02172"/>
<dbReference type="EMBL" id="CTEE01000001">
    <property type="protein sequence ID" value="CQD11617.1"/>
    <property type="molecule type" value="Genomic_DNA"/>
</dbReference>
<accession>A0A0E4CMV4</accession>
<dbReference type="RefSeq" id="WP_090601338.1">
    <property type="nucleotide sequence ID" value="NZ_CTEE01000001.1"/>
</dbReference>